<proteinExistence type="predicted"/>
<organism evidence="1 2">
    <name type="scientific">Deinococcus radiotolerans</name>
    <dbReference type="NCBI Taxonomy" id="1309407"/>
    <lineage>
        <taxon>Bacteria</taxon>
        <taxon>Thermotogati</taxon>
        <taxon>Deinococcota</taxon>
        <taxon>Deinococci</taxon>
        <taxon>Deinococcales</taxon>
        <taxon>Deinococcaceae</taxon>
        <taxon>Deinococcus</taxon>
    </lineage>
</organism>
<reference evidence="2" key="1">
    <citation type="journal article" date="2019" name="Int. J. Syst. Evol. Microbiol.">
        <title>The Global Catalogue of Microorganisms (GCM) 10K type strain sequencing project: providing services to taxonomists for standard genome sequencing and annotation.</title>
        <authorList>
            <consortium name="The Broad Institute Genomics Platform"/>
            <consortium name="The Broad Institute Genome Sequencing Center for Infectious Disease"/>
            <person name="Wu L."/>
            <person name="Ma J."/>
        </authorList>
    </citation>
    <scope>NUCLEOTIDE SEQUENCE [LARGE SCALE GENOMIC DNA]</scope>
    <source>
        <strain evidence="2">JCM 19173</strain>
    </source>
</reference>
<evidence type="ECO:0000313" key="2">
    <source>
        <dbReference type="Proteomes" id="UP000604341"/>
    </source>
</evidence>
<keyword evidence="2" id="KW-1185">Reference proteome</keyword>
<evidence type="ECO:0000313" key="1">
    <source>
        <dbReference type="EMBL" id="GGL18126.1"/>
    </source>
</evidence>
<sequence>MLGSGVLILNGIYHVQPNKKLTILPEIKAQPKGTLESDITALRVACEISGRCDVQVMTQHGMMLGTLVERKPLQLRLWQFEGYLAFPAKA</sequence>
<dbReference type="Proteomes" id="UP000604341">
    <property type="component" value="Unassembled WGS sequence"/>
</dbReference>
<name>A0ABQ2FQX8_9DEIO</name>
<dbReference type="EMBL" id="BMPE01000026">
    <property type="protein sequence ID" value="GGL18126.1"/>
    <property type="molecule type" value="Genomic_DNA"/>
</dbReference>
<accession>A0ABQ2FQX8</accession>
<gene>
    <name evidence="1" type="ORF">GCM10010844_41240</name>
</gene>
<protein>
    <submittedName>
        <fullName evidence="1">Uncharacterized protein</fullName>
    </submittedName>
</protein>
<comment type="caution">
    <text evidence="1">The sequence shown here is derived from an EMBL/GenBank/DDBJ whole genome shotgun (WGS) entry which is preliminary data.</text>
</comment>